<accession>A0ABR9MXK1</accession>
<reference evidence="1 2" key="1">
    <citation type="submission" date="2020-10" db="EMBL/GenBank/DDBJ databases">
        <title>Myceligenerans pegani sp. nov., an endophytic actinomycete isolated from Peganum harmala L. in Xinjiang, China.</title>
        <authorList>
            <person name="Xin L."/>
        </authorList>
    </citation>
    <scope>NUCLEOTIDE SEQUENCE [LARGE SCALE GENOMIC DNA]</scope>
    <source>
        <strain evidence="1 2">TRM65318</strain>
    </source>
</reference>
<name>A0ABR9MXK1_9MICO</name>
<keyword evidence="2" id="KW-1185">Reference proteome</keyword>
<dbReference type="Proteomes" id="UP000625527">
    <property type="component" value="Unassembled WGS sequence"/>
</dbReference>
<evidence type="ECO:0000313" key="1">
    <source>
        <dbReference type="EMBL" id="MBE1876117.1"/>
    </source>
</evidence>
<protein>
    <submittedName>
        <fullName evidence="1">Uncharacterized protein</fullName>
    </submittedName>
</protein>
<evidence type="ECO:0000313" key="2">
    <source>
        <dbReference type="Proteomes" id="UP000625527"/>
    </source>
</evidence>
<gene>
    <name evidence="1" type="ORF">IHE71_10400</name>
</gene>
<comment type="caution">
    <text evidence="1">The sequence shown here is derived from an EMBL/GenBank/DDBJ whole genome shotgun (WGS) entry which is preliminary data.</text>
</comment>
<sequence>MTMTDRHLNEVASEFDSFMSDHPEHVELVNETRSVLFDLWILVPLNSENFVSGHTFPLTEAHHELDATIMFARLGYYKHAMAAMRNLLELGMLSVYWDADGQSHIDIQEWLRSNGRTPSQRDIKRRLETIPNVAAFTGEHPNYHKDVSTLFGNLSSYVHTRGQRGSSRAFGATNVHSFRPRAVELWISRLRDCARIVTTLHLLRYPVGMRVTDLDAKFGIDPPNGLLHPAMRERMIQYLPESVATSLQRISDADEEATEVADWVASLPDLTPEEQTAQQEKHDKEFILMSGFENWRELWDRALTNTLVEEAAVKERRDYVERLRVWAVSEDALTLDAVLSRKLNDIRRQSSRP</sequence>
<dbReference type="RefSeq" id="WP_192862678.1">
    <property type="nucleotide sequence ID" value="NZ_JADAQT010000078.1"/>
</dbReference>
<proteinExistence type="predicted"/>
<organism evidence="1 2">
    <name type="scientific">Myceligenerans pegani</name>
    <dbReference type="NCBI Taxonomy" id="2776917"/>
    <lineage>
        <taxon>Bacteria</taxon>
        <taxon>Bacillati</taxon>
        <taxon>Actinomycetota</taxon>
        <taxon>Actinomycetes</taxon>
        <taxon>Micrococcales</taxon>
        <taxon>Promicromonosporaceae</taxon>
        <taxon>Myceligenerans</taxon>
    </lineage>
</organism>
<dbReference type="EMBL" id="JADAQT010000078">
    <property type="protein sequence ID" value="MBE1876117.1"/>
    <property type="molecule type" value="Genomic_DNA"/>
</dbReference>